<name>A0ABP9NAS2_9PSEU</name>
<sequence>MTPRIPLECAPDTHRAAPTGASAAFAPVDLLNDFDFLSTRLPVEIQQRRWLDAFLLAVGTQQIIDDFVRRGGATMRMGARYLQASDWLAAQMLGAAGHSAASMVDQARACTPSAYRLTCHQWALQRLVEALAPLALDPGADLVPGAARVIDHTASLAQPLERHPAALRRQILRLPACFRSFDQHPQDVAALAAGFAERWPDRTRRLLVVGVRTSGSYLAPLCAAALRAGGYRDVDTLAVRPGEPLLGDETRRLRAAIRAGGMALVLDDPPVTGRSVAQVAQRLQRAGFAGSSIVVLLARCETTPEPLAPVRGWPQLTLPGPEWRIVRALRADSVATAVRNVLPAVVDLFRLTPNPRGGECAHLVRGHHRAYYTAALYDHADGHVVTRAVVAEGTGLGYFGRHALAVGHALRGWVPEVYGFADGVLLRADPAPPDGSGPDRVVAGRPEPEPERVADYVLARRRALPCASDRSVQMAGQCPTWELAAGYLSAALGRLGLPLRIPLLDPLLRRLLTVADPMIIDGRMYPEHWHRVHRDASAGRGGALVKENCAEGAFSNRENFCYDPVFDLAGASAHARCPQFTARLKRHYQARCGQPIPEERWLIYHLVHLADAAERGRLPLAVARRNAAAAAQRYFASTYLADATTRLDGPYCALDIDGVLEISLLGFAMTTAAGALALRALLTHGYQPLLATGRNLDDVRDRCASYGLAGGVAEYGAAVYQHGTGVVRELVTGPERADMVALRTALARIPGVQVDPGHRLTARAYCGPDEARRGLDPTTAEAALAEAGVADRVRLVPGEGQTDFVPLRIDKAVGLRALMEQLDVPDGRRPLVLAVGDGPADATLLEMAEMGFAPGNAHPELRRRGVTTTRAHCQAGLAQAVEALVGHAAGSCRTCRPPTLSPDAVRLLTVLSVLEAGRPGAPARLARLARQAAAARWRS</sequence>
<dbReference type="Proteomes" id="UP001500804">
    <property type="component" value="Unassembled WGS sequence"/>
</dbReference>
<reference evidence="2" key="1">
    <citation type="journal article" date="2019" name="Int. J. Syst. Evol. Microbiol.">
        <title>The Global Catalogue of Microorganisms (GCM) 10K type strain sequencing project: providing services to taxonomists for standard genome sequencing and annotation.</title>
        <authorList>
            <consortium name="The Broad Institute Genomics Platform"/>
            <consortium name="The Broad Institute Genome Sequencing Center for Infectious Disease"/>
            <person name="Wu L."/>
            <person name="Ma J."/>
        </authorList>
    </citation>
    <scope>NUCLEOTIDE SEQUENCE [LARGE SCALE GENOMIC DNA]</scope>
    <source>
        <strain evidence="2">JCM 18302</strain>
    </source>
</reference>
<dbReference type="InterPro" id="IPR036412">
    <property type="entry name" value="HAD-like_sf"/>
</dbReference>
<dbReference type="Gene3D" id="3.90.1070.10">
    <property type="match status" value="1"/>
</dbReference>
<comment type="caution">
    <text evidence="1">The sequence shown here is derived from an EMBL/GenBank/DDBJ whole genome shotgun (WGS) entry which is preliminary data.</text>
</comment>
<gene>
    <name evidence="1" type="ORF">GCM10023320_03000</name>
</gene>
<organism evidence="1 2">
    <name type="scientific">Pseudonocardia adelaidensis</name>
    <dbReference type="NCBI Taxonomy" id="648754"/>
    <lineage>
        <taxon>Bacteria</taxon>
        <taxon>Bacillati</taxon>
        <taxon>Actinomycetota</taxon>
        <taxon>Actinomycetes</taxon>
        <taxon>Pseudonocardiales</taxon>
        <taxon>Pseudonocardiaceae</taxon>
        <taxon>Pseudonocardia</taxon>
    </lineage>
</organism>
<dbReference type="PANTHER" id="PTHR10000">
    <property type="entry name" value="PHOSPHOSERINE PHOSPHATASE"/>
    <property type="match status" value="1"/>
</dbReference>
<evidence type="ECO:0000313" key="1">
    <source>
        <dbReference type="EMBL" id="GAA5110814.1"/>
    </source>
</evidence>
<dbReference type="EMBL" id="BAABJO010000001">
    <property type="protein sequence ID" value="GAA5110814.1"/>
    <property type="molecule type" value="Genomic_DNA"/>
</dbReference>
<dbReference type="SUPFAM" id="SSF56784">
    <property type="entry name" value="HAD-like"/>
    <property type="match status" value="1"/>
</dbReference>
<dbReference type="Gene3D" id="3.40.50.2020">
    <property type="match status" value="1"/>
</dbReference>
<accession>A0ABP9NAS2</accession>
<dbReference type="InterPro" id="IPR029057">
    <property type="entry name" value="PRTase-like"/>
</dbReference>
<protein>
    <recommendedName>
        <fullName evidence="3">Hydroxymethylpyrimidine pyrophosphatase-like HAD family hydrolase</fullName>
    </recommendedName>
</protein>
<dbReference type="Pfam" id="PF08282">
    <property type="entry name" value="Hydrolase_3"/>
    <property type="match status" value="1"/>
</dbReference>
<evidence type="ECO:0008006" key="3">
    <source>
        <dbReference type="Google" id="ProtNLM"/>
    </source>
</evidence>
<dbReference type="PANTHER" id="PTHR10000:SF8">
    <property type="entry name" value="HAD SUPERFAMILY HYDROLASE-LIKE, TYPE 3"/>
    <property type="match status" value="1"/>
</dbReference>
<dbReference type="Gene3D" id="3.40.50.1000">
    <property type="entry name" value="HAD superfamily/HAD-like"/>
    <property type="match status" value="1"/>
</dbReference>
<dbReference type="InterPro" id="IPR023214">
    <property type="entry name" value="HAD_sf"/>
</dbReference>
<proteinExistence type="predicted"/>
<keyword evidence="2" id="KW-1185">Reference proteome</keyword>
<evidence type="ECO:0000313" key="2">
    <source>
        <dbReference type="Proteomes" id="UP001500804"/>
    </source>
</evidence>
<dbReference type="SUPFAM" id="SSF53271">
    <property type="entry name" value="PRTase-like"/>
    <property type="match status" value="1"/>
</dbReference>